<dbReference type="Proteomes" id="UP000814140">
    <property type="component" value="Unassembled WGS sequence"/>
</dbReference>
<keyword evidence="2" id="KW-1185">Reference proteome</keyword>
<name>A0ACB8SXU7_9AGAM</name>
<dbReference type="EMBL" id="MU277214">
    <property type="protein sequence ID" value="KAI0061068.1"/>
    <property type="molecule type" value="Genomic_DNA"/>
</dbReference>
<comment type="caution">
    <text evidence="1">The sequence shown here is derived from an EMBL/GenBank/DDBJ whole genome shotgun (WGS) entry which is preliminary data.</text>
</comment>
<evidence type="ECO:0000313" key="2">
    <source>
        <dbReference type="Proteomes" id="UP000814140"/>
    </source>
</evidence>
<protein>
    <submittedName>
        <fullName evidence="1">Uncharacterized protein</fullName>
    </submittedName>
</protein>
<reference evidence="1" key="1">
    <citation type="submission" date="2021-03" db="EMBL/GenBank/DDBJ databases">
        <authorList>
            <consortium name="DOE Joint Genome Institute"/>
            <person name="Ahrendt S."/>
            <person name="Looney B.P."/>
            <person name="Miyauchi S."/>
            <person name="Morin E."/>
            <person name="Drula E."/>
            <person name="Courty P.E."/>
            <person name="Chicoki N."/>
            <person name="Fauchery L."/>
            <person name="Kohler A."/>
            <person name="Kuo A."/>
            <person name="Labutti K."/>
            <person name="Pangilinan J."/>
            <person name="Lipzen A."/>
            <person name="Riley R."/>
            <person name="Andreopoulos W."/>
            <person name="He G."/>
            <person name="Johnson J."/>
            <person name="Barry K.W."/>
            <person name="Grigoriev I.V."/>
            <person name="Nagy L."/>
            <person name="Hibbett D."/>
            <person name="Henrissat B."/>
            <person name="Matheny P.B."/>
            <person name="Labbe J."/>
            <person name="Martin F."/>
        </authorList>
    </citation>
    <scope>NUCLEOTIDE SEQUENCE</scope>
    <source>
        <strain evidence="1">HHB10654</strain>
    </source>
</reference>
<proteinExistence type="predicted"/>
<gene>
    <name evidence="1" type="ORF">BV25DRAFT_786684</name>
</gene>
<accession>A0ACB8SXU7</accession>
<reference evidence="1" key="2">
    <citation type="journal article" date="2022" name="New Phytol.">
        <title>Evolutionary transition to the ectomycorrhizal habit in the genomes of a hyperdiverse lineage of mushroom-forming fungi.</title>
        <authorList>
            <person name="Looney B."/>
            <person name="Miyauchi S."/>
            <person name="Morin E."/>
            <person name="Drula E."/>
            <person name="Courty P.E."/>
            <person name="Kohler A."/>
            <person name="Kuo A."/>
            <person name="LaButti K."/>
            <person name="Pangilinan J."/>
            <person name="Lipzen A."/>
            <person name="Riley R."/>
            <person name="Andreopoulos W."/>
            <person name="He G."/>
            <person name="Johnson J."/>
            <person name="Nolan M."/>
            <person name="Tritt A."/>
            <person name="Barry K.W."/>
            <person name="Grigoriev I.V."/>
            <person name="Nagy L.G."/>
            <person name="Hibbett D."/>
            <person name="Henrissat B."/>
            <person name="Matheny P.B."/>
            <person name="Labbe J."/>
            <person name="Martin F.M."/>
        </authorList>
    </citation>
    <scope>NUCLEOTIDE SEQUENCE</scope>
    <source>
        <strain evidence="1">HHB10654</strain>
    </source>
</reference>
<evidence type="ECO:0000313" key="1">
    <source>
        <dbReference type="EMBL" id="KAI0061068.1"/>
    </source>
</evidence>
<organism evidence="1 2">
    <name type="scientific">Artomyces pyxidatus</name>
    <dbReference type="NCBI Taxonomy" id="48021"/>
    <lineage>
        <taxon>Eukaryota</taxon>
        <taxon>Fungi</taxon>
        <taxon>Dikarya</taxon>
        <taxon>Basidiomycota</taxon>
        <taxon>Agaricomycotina</taxon>
        <taxon>Agaricomycetes</taxon>
        <taxon>Russulales</taxon>
        <taxon>Auriscalpiaceae</taxon>
        <taxon>Artomyces</taxon>
    </lineage>
</organism>
<sequence length="209" mass="22392">MLRAPAPAIERPCACPFGFTLAAARARRARIAGKPNARARRWEGRAAHRHAGRLRKRKGQGLKPGLQGRSRDRARRRHCLVWRAATASTPQRTKSRAARGCVRRSLSFPFLSFLQAHPHDEPHPPEAAGPGARAHAQGERCLSGAASDSTGGAGAPAHGAGLRPQGPRASPRRRAPPRDAAAAHRRGPRARHARLGRCAPAPSPAPHAR</sequence>